<dbReference type="AlphaFoldDB" id="L7MDA7"/>
<dbReference type="EMBL" id="GACK01003069">
    <property type="protein sequence ID" value="JAA61965.1"/>
    <property type="molecule type" value="mRNA"/>
</dbReference>
<accession>L7MDA7</accession>
<dbReference type="GO" id="GO:0050518">
    <property type="term" value="F:2-C-methyl-D-erythritol 4-phosphate cytidylyltransferase activity"/>
    <property type="evidence" value="ECO:0007669"/>
    <property type="project" value="UniProtKB-EC"/>
</dbReference>
<dbReference type="FunFam" id="3.90.550.10:FF:000003">
    <property type="entry name" value="2-C-methyl-D-erythritol 4-phosphate cytidylyltransferase"/>
    <property type="match status" value="1"/>
</dbReference>
<evidence type="ECO:0000256" key="2">
    <source>
        <dbReference type="ARBA" id="ARBA00009789"/>
    </source>
</evidence>
<keyword evidence="4" id="KW-0808">Transferase</keyword>
<proteinExistence type="evidence at transcript level"/>
<dbReference type="GO" id="GO:0019288">
    <property type="term" value="P:isopentenyl diphosphate biosynthetic process, methylerythritol 4-phosphate pathway"/>
    <property type="evidence" value="ECO:0007669"/>
    <property type="project" value="UniProtKB-UniPathway"/>
</dbReference>
<keyword evidence="8" id="KW-0812">Transmembrane</keyword>
<dbReference type="GO" id="GO:0035269">
    <property type="term" value="P:protein O-linked glycosylation via mannose"/>
    <property type="evidence" value="ECO:0007669"/>
    <property type="project" value="TreeGrafter"/>
</dbReference>
<keyword evidence="8" id="KW-0472">Membrane</keyword>
<evidence type="ECO:0000256" key="5">
    <source>
        <dbReference type="ARBA" id="ARBA00022695"/>
    </source>
</evidence>
<evidence type="ECO:0000256" key="7">
    <source>
        <dbReference type="ARBA" id="ARBA00069967"/>
    </source>
</evidence>
<dbReference type="EC" id="2.7.7.60" evidence="3"/>
<dbReference type="PROSITE" id="PS01295">
    <property type="entry name" value="ISPD"/>
    <property type="match status" value="1"/>
</dbReference>
<evidence type="ECO:0000256" key="8">
    <source>
        <dbReference type="SAM" id="Phobius"/>
    </source>
</evidence>
<dbReference type="InterPro" id="IPR018294">
    <property type="entry name" value="ISPD_synthase_CS"/>
</dbReference>
<dbReference type="InterPro" id="IPR001228">
    <property type="entry name" value="IspD"/>
</dbReference>
<dbReference type="CDD" id="cd02516">
    <property type="entry name" value="CDP-ME_synthetase"/>
    <property type="match status" value="1"/>
</dbReference>
<dbReference type="UniPathway" id="UPA00056">
    <property type="reaction ID" value="UER00093"/>
</dbReference>
<evidence type="ECO:0000256" key="6">
    <source>
        <dbReference type="ARBA" id="ARBA00023229"/>
    </source>
</evidence>
<feature type="non-terminal residue" evidence="9">
    <location>
        <position position="1"/>
    </location>
</feature>
<evidence type="ECO:0000256" key="3">
    <source>
        <dbReference type="ARBA" id="ARBA00012526"/>
    </source>
</evidence>
<name>L7MDA7_RHIPC</name>
<keyword evidence="8" id="KW-1133">Transmembrane helix</keyword>
<dbReference type="InterPro" id="IPR029044">
    <property type="entry name" value="Nucleotide-diphossugar_trans"/>
</dbReference>
<evidence type="ECO:0000256" key="4">
    <source>
        <dbReference type="ARBA" id="ARBA00022679"/>
    </source>
</evidence>
<organism evidence="9">
    <name type="scientific">Rhipicephalus pulchellus</name>
    <name type="common">Yellow backed tick</name>
    <name type="synonym">Dermacentor pulchellus</name>
    <dbReference type="NCBI Taxonomy" id="72859"/>
    <lineage>
        <taxon>Eukaryota</taxon>
        <taxon>Metazoa</taxon>
        <taxon>Ecdysozoa</taxon>
        <taxon>Arthropoda</taxon>
        <taxon>Chelicerata</taxon>
        <taxon>Arachnida</taxon>
        <taxon>Acari</taxon>
        <taxon>Parasitiformes</taxon>
        <taxon>Ixodida</taxon>
        <taxon>Ixodoidea</taxon>
        <taxon>Ixodidae</taxon>
        <taxon>Rhipicephalinae</taxon>
        <taxon>Rhipicephalus</taxon>
        <taxon>Rhipicephalus</taxon>
    </lineage>
</organism>
<dbReference type="GO" id="GO:0005829">
    <property type="term" value="C:cytosol"/>
    <property type="evidence" value="ECO:0007669"/>
    <property type="project" value="TreeGrafter"/>
</dbReference>
<reference evidence="9" key="2">
    <citation type="journal article" date="2015" name="J. Proteomics">
        <title>Sexual differences in the sialomes of the zebra tick, Rhipicephalus pulchellus.</title>
        <authorList>
            <person name="Tan A.W."/>
            <person name="Francischetti I.M."/>
            <person name="Slovak M."/>
            <person name="Kini R.M."/>
            <person name="Ribeiro J.M."/>
        </authorList>
    </citation>
    <scope>NUCLEOTIDE SEQUENCE</scope>
    <source>
        <tissue evidence="9">Salivary gland</tissue>
    </source>
</reference>
<dbReference type="InterPro" id="IPR034683">
    <property type="entry name" value="IspD/TarI"/>
</dbReference>
<feature type="transmembrane region" description="Helical" evidence="8">
    <location>
        <begin position="37"/>
        <end position="60"/>
    </location>
</feature>
<protein>
    <recommendedName>
        <fullName evidence="7">2-C-methyl-D-erythritol 4-phosphate cytidylyltransferase, chloroplastic</fullName>
        <ecNumber evidence="3">2.7.7.60</ecNumber>
    </recommendedName>
</protein>
<keyword evidence="6" id="KW-0414">Isoprene biosynthesis</keyword>
<comment type="pathway">
    <text evidence="1">Isoprenoid biosynthesis; isopentenyl diphosphate biosynthesis via DXP pathway; isopentenyl diphosphate from 1-deoxy-D-xylulose 5-phosphate: step 2/6.</text>
</comment>
<reference evidence="9" key="1">
    <citation type="submission" date="2012-11" db="EMBL/GenBank/DDBJ databases">
        <authorList>
            <person name="Lucero-Rivera Y.E."/>
            <person name="Tovar-Ramirez D."/>
        </authorList>
    </citation>
    <scope>NUCLEOTIDE SEQUENCE</scope>
    <source>
        <tissue evidence="9">Salivary gland</tissue>
    </source>
</reference>
<evidence type="ECO:0000256" key="1">
    <source>
        <dbReference type="ARBA" id="ARBA00004787"/>
    </source>
</evidence>
<dbReference type="PANTHER" id="PTHR43015:SF1">
    <property type="entry name" value="D-RIBITOL-5-PHOSPHATE CYTIDYLYLTRANSFERASE"/>
    <property type="match status" value="1"/>
</dbReference>
<dbReference type="GO" id="GO:0047349">
    <property type="term" value="F:D-ribitol-5-phosphate cytidylyltransferase activity"/>
    <property type="evidence" value="ECO:0007669"/>
    <property type="project" value="TreeGrafter"/>
</dbReference>
<sequence>ESSGRFERTKLAWVNAHYTQLAAQFNTISRFRRSTRWLITCLLSGVLTMDTVVSVILPAAGTGERMKMKVAKQFCEVQGKPVMCHTISAFLQYSWISNIVVVYPHDKHNLVVSALKSADLLEKVSLVPGGTTRHRSIMNGMKHLEQDPPDIVIIHDAVRPIVPRHVLEEVVREAKLHGGAGPVVPLVSTVLKIDSKGFLEESLDRSRYVASEMPQAFQYQLLLKAYERCTDEDYTNGTECLALLHKHCGVAPKLVPGDDELFKVTYRKDLYAAAGMLQDAHNTLP</sequence>
<dbReference type="NCBIfam" id="TIGR00453">
    <property type="entry name" value="ispD"/>
    <property type="match status" value="1"/>
</dbReference>
<keyword evidence="5" id="KW-0548">Nucleotidyltransferase</keyword>
<dbReference type="Gene3D" id="3.90.550.10">
    <property type="entry name" value="Spore Coat Polysaccharide Biosynthesis Protein SpsA, Chain A"/>
    <property type="match status" value="1"/>
</dbReference>
<dbReference type="Pfam" id="PF01128">
    <property type="entry name" value="IspD"/>
    <property type="match status" value="1"/>
</dbReference>
<comment type="similarity">
    <text evidence="2">Belongs to the IspD/TarI cytidylyltransferase family. IspD subfamily.</text>
</comment>
<evidence type="ECO:0000313" key="9">
    <source>
        <dbReference type="EMBL" id="JAA61965.1"/>
    </source>
</evidence>
<dbReference type="PANTHER" id="PTHR43015">
    <property type="entry name" value="D-RIBITOL-5-PHOSPHATE CYTIDYLYLTRANSFERASE"/>
    <property type="match status" value="1"/>
</dbReference>
<dbReference type="SUPFAM" id="SSF53448">
    <property type="entry name" value="Nucleotide-diphospho-sugar transferases"/>
    <property type="match status" value="1"/>
</dbReference>